<comment type="catalytic activity">
    <reaction evidence="5">
        <text>L-methionyl-tRNA(fMet) + (6R)-10-formyltetrahydrofolate = N-formyl-L-methionyl-tRNA(fMet) + (6S)-5,6,7,8-tetrahydrofolate + H(+)</text>
        <dbReference type="Rhea" id="RHEA:24380"/>
        <dbReference type="Rhea" id="RHEA-COMP:9952"/>
        <dbReference type="Rhea" id="RHEA-COMP:9953"/>
        <dbReference type="ChEBI" id="CHEBI:15378"/>
        <dbReference type="ChEBI" id="CHEBI:57453"/>
        <dbReference type="ChEBI" id="CHEBI:78530"/>
        <dbReference type="ChEBI" id="CHEBI:78844"/>
        <dbReference type="ChEBI" id="CHEBI:195366"/>
        <dbReference type="EC" id="2.1.2.9"/>
    </reaction>
</comment>
<dbReference type="GO" id="GO:0005829">
    <property type="term" value="C:cytosol"/>
    <property type="evidence" value="ECO:0007669"/>
    <property type="project" value="TreeGrafter"/>
</dbReference>
<dbReference type="GO" id="GO:0004479">
    <property type="term" value="F:methionyl-tRNA formyltransferase activity"/>
    <property type="evidence" value="ECO:0007669"/>
    <property type="project" value="UniProtKB-UniRule"/>
</dbReference>
<evidence type="ECO:0000256" key="3">
    <source>
        <dbReference type="ARBA" id="ARBA00022679"/>
    </source>
</evidence>
<evidence type="ECO:0000313" key="8">
    <source>
        <dbReference type="EMBL" id="OGC23969.1"/>
    </source>
</evidence>
<reference evidence="8 9" key="1">
    <citation type="journal article" date="2016" name="Nat. Commun.">
        <title>Thousands of microbial genomes shed light on interconnected biogeochemical processes in an aquifer system.</title>
        <authorList>
            <person name="Anantharaman K."/>
            <person name="Brown C.T."/>
            <person name="Hug L.A."/>
            <person name="Sharon I."/>
            <person name="Castelle C.J."/>
            <person name="Probst A.J."/>
            <person name="Thomas B.C."/>
            <person name="Singh A."/>
            <person name="Wilkins M.J."/>
            <person name="Karaoz U."/>
            <person name="Brodie E.L."/>
            <person name="Williams K.H."/>
            <person name="Hubbard S.S."/>
            <person name="Banfield J.F."/>
        </authorList>
    </citation>
    <scope>NUCLEOTIDE SEQUENCE [LARGE SCALE GENOMIC DNA]</scope>
</reference>
<sequence length="308" mass="34082">MKIIFFGTPTPAAVCLKTLIGVEEEIIYVISQPDRKKGRGLHLTPSPVKELAIQNKIPVETPEKIKDETFIKKIKSLNPDLIIVAAYGKILPKQILDIPKYGAINIHASLLPKYRGAAPIQHALLNGEKETGITIMQLDEGLDTGDIILQEKLEIEPKDTSAILLDKLFAKGASLLLEAIKQIKNGTAKMIPQNDLKATYAKLITKEMGKINWAKPAEEINNQIRALTPWPSAYTFLDKKMLKIFEAAVVPLSEVRKPGEVIETKDQLIVACGKDSLSIIDVQLEGKRKMPIADFLKGYTSKLPVIFS</sequence>
<feature type="binding site" evidence="5">
    <location>
        <begin position="109"/>
        <end position="112"/>
    </location>
    <ligand>
        <name>(6S)-5,6,7,8-tetrahydrofolate</name>
        <dbReference type="ChEBI" id="CHEBI:57453"/>
    </ligand>
</feature>
<proteinExistence type="inferred from homology"/>
<dbReference type="InterPro" id="IPR005794">
    <property type="entry name" value="Fmt"/>
</dbReference>
<feature type="domain" description="Formyl transferase C-terminal" evidence="7">
    <location>
        <begin position="204"/>
        <end position="299"/>
    </location>
</feature>
<dbReference type="CDD" id="cd08646">
    <property type="entry name" value="FMT_core_Met-tRNA-FMT_N"/>
    <property type="match status" value="1"/>
</dbReference>
<feature type="domain" description="Formyl transferase N-terminal" evidence="6">
    <location>
        <begin position="1"/>
        <end position="180"/>
    </location>
</feature>
<dbReference type="InterPro" id="IPR044135">
    <property type="entry name" value="Met-tRNA-FMT_C"/>
</dbReference>
<protein>
    <recommendedName>
        <fullName evidence="2 5">Methionyl-tRNA formyltransferase</fullName>
        <ecNumber evidence="2 5">2.1.2.9</ecNumber>
    </recommendedName>
</protein>
<dbReference type="HAMAP" id="MF_00182">
    <property type="entry name" value="Formyl_trans"/>
    <property type="match status" value="1"/>
</dbReference>
<dbReference type="SUPFAM" id="SSF53328">
    <property type="entry name" value="Formyltransferase"/>
    <property type="match status" value="1"/>
</dbReference>
<accession>A0A1F4SU64</accession>
<dbReference type="Pfam" id="PF00551">
    <property type="entry name" value="Formyl_trans_N"/>
    <property type="match status" value="1"/>
</dbReference>
<comment type="function">
    <text evidence="5">Attaches a formyl group to the free amino group of methionyl-tRNA(fMet). The formyl group appears to play a dual role in the initiator identity of N-formylmethionyl-tRNA by promoting its recognition by IF2 and preventing the misappropriation of this tRNA by the elongation apparatus.</text>
</comment>
<dbReference type="InterPro" id="IPR041711">
    <property type="entry name" value="Met-tRNA-FMT_N"/>
</dbReference>
<dbReference type="Gene3D" id="3.40.50.12230">
    <property type="match status" value="1"/>
</dbReference>
<evidence type="ECO:0000259" key="7">
    <source>
        <dbReference type="Pfam" id="PF02911"/>
    </source>
</evidence>
<organism evidence="8 9">
    <name type="scientific">candidate division WOR-1 bacterium RIFOXYB2_FULL_37_13</name>
    <dbReference type="NCBI Taxonomy" id="1802579"/>
    <lineage>
        <taxon>Bacteria</taxon>
        <taxon>Bacillati</taxon>
        <taxon>Saganbacteria</taxon>
    </lineage>
</organism>
<comment type="similarity">
    <text evidence="1 5">Belongs to the Fmt family.</text>
</comment>
<dbReference type="InterPro" id="IPR036477">
    <property type="entry name" value="Formyl_transf_N_sf"/>
</dbReference>
<dbReference type="CDD" id="cd08704">
    <property type="entry name" value="Met_tRNA_FMT_C"/>
    <property type="match status" value="1"/>
</dbReference>
<dbReference type="EMBL" id="MEUB01000013">
    <property type="protein sequence ID" value="OGC23969.1"/>
    <property type="molecule type" value="Genomic_DNA"/>
</dbReference>
<evidence type="ECO:0000256" key="4">
    <source>
        <dbReference type="ARBA" id="ARBA00022917"/>
    </source>
</evidence>
<dbReference type="NCBIfam" id="TIGR00460">
    <property type="entry name" value="fmt"/>
    <property type="match status" value="1"/>
</dbReference>
<dbReference type="STRING" id="1802579.A2310_05425"/>
<dbReference type="FunFam" id="3.40.50.12230:FF:000001">
    <property type="entry name" value="Methionyl-tRNA formyltransferase"/>
    <property type="match status" value="1"/>
</dbReference>
<dbReference type="InterPro" id="IPR011034">
    <property type="entry name" value="Formyl_transferase-like_C_sf"/>
</dbReference>
<keyword evidence="3 5" id="KW-0808">Transferase</keyword>
<gene>
    <name evidence="5" type="primary">fmt</name>
    <name evidence="8" type="ORF">A2310_05425</name>
</gene>
<evidence type="ECO:0000256" key="2">
    <source>
        <dbReference type="ARBA" id="ARBA00012261"/>
    </source>
</evidence>
<comment type="caution">
    <text evidence="8">The sequence shown here is derived from an EMBL/GenBank/DDBJ whole genome shotgun (WGS) entry which is preliminary data.</text>
</comment>
<dbReference type="PANTHER" id="PTHR11138">
    <property type="entry name" value="METHIONYL-TRNA FORMYLTRANSFERASE"/>
    <property type="match status" value="1"/>
</dbReference>
<dbReference type="SUPFAM" id="SSF50486">
    <property type="entry name" value="FMT C-terminal domain-like"/>
    <property type="match status" value="1"/>
</dbReference>
<dbReference type="InterPro" id="IPR002376">
    <property type="entry name" value="Formyl_transf_N"/>
</dbReference>
<dbReference type="InterPro" id="IPR005793">
    <property type="entry name" value="Formyl_trans_C"/>
</dbReference>
<keyword evidence="4 5" id="KW-0648">Protein biosynthesis</keyword>
<evidence type="ECO:0000313" key="9">
    <source>
        <dbReference type="Proteomes" id="UP000178417"/>
    </source>
</evidence>
<name>A0A1F4SU64_UNCSA</name>
<dbReference type="Proteomes" id="UP000178417">
    <property type="component" value="Unassembled WGS sequence"/>
</dbReference>
<dbReference type="PANTHER" id="PTHR11138:SF5">
    <property type="entry name" value="METHIONYL-TRNA FORMYLTRANSFERASE, MITOCHONDRIAL"/>
    <property type="match status" value="1"/>
</dbReference>
<evidence type="ECO:0000256" key="5">
    <source>
        <dbReference type="HAMAP-Rule" id="MF_00182"/>
    </source>
</evidence>
<evidence type="ECO:0000259" key="6">
    <source>
        <dbReference type="Pfam" id="PF00551"/>
    </source>
</evidence>
<evidence type="ECO:0000256" key="1">
    <source>
        <dbReference type="ARBA" id="ARBA00010699"/>
    </source>
</evidence>
<dbReference type="AlphaFoldDB" id="A0A1F4SU64"/>
<dbReference type="Pfam" id="PF02911">
    <property type="entry name" value="Formyl_trans_C"/>
    <property type="match status" value="1"/>
</dbReference>
<dbReference type="EC" id="2.1.2.9" evidence="2 5"/>